<proteinExistence type="inferred from homology"/>
<keyword evidence="5 6" id="KW-0472">Membrane</keyword>
<dbReference type="PANTHER" id="PTHR43701:SF5">
    <property type="entry name" value="MEMBRANE TRANSPORTER PROTEIN-RELATED"/>
    <property type="match status" value="1"/>
</dbReference>
<name>A0A5R8QBA1_9FIRM</name>
<feature type="transmembrane region" description="Helical" evidence="6">
    <location>
        <begin position="70"/>
        <end position="93"/>
    </location>
</feature>
<comment type="caution">
    <text evidence="7">The sequence shown here is derived from an EMBL/GenBank/DDBJ whole genome shotgun (WGS) entry which is preliminary data.</text>
</comment>
<accession>A0A5R8QBA1</accession>
<feature type="transmembrane region" description="Helical" evidence="6">
    <location>
        <begin position="137"/>
        <end position="157"/>
    </location>
</feature>
<keyword evidence="4 6" id="KW-1133">Transmembrane helix</keyword>
<dbReference type="InterPro" id="IPR002781">
    <property type="entry name" value="TM_pro_TauE-like"/>
</dbReference>
<dbReference type="GO" id="GO:0005886">
    <property type="term" value="C:plasma membrane"/>
    <property type="evidence" value="ECO:0007669"/>
    <property type="project" value="UniProtKB-SubCell"/>
</dbReference>
<protein>
    <recommendedName>
        <fullName evidence="6">Probable membrane transporter protein</fullName>
    </recommendedName>
</protein>
<evidence type="ECO:0000256" key="6">
    <source>
        <dbReference type="RuleBase" id="RU363041"/>
    </source>
</evidence>
<dbReference type="InterPro" id="IPR051598">
    <property type="entry name" value="TSUP/Inactive_protease-like"/>
</dbReference>
<organism evidence="7 8">
    <name type="scientific">Culicoidibacter larvae</name>
    <dbReference type="NCBI Taxonomy" id="2579976"/>
    <lineage>
        <taxon>Bacteria</taxon>
        <taxon>Bacillati</taxon>
        <taxon>Bacillota</taxon>
        <taxon>Culicoidibacteria</taxon>
        <taxon>Culicoidibacterales</taxon>
        <taxon>Culicoidibacteraceae</taxon>
        <taxon>Culicoidibacter</taxon>
    </lineage>
</organism>
<dbReference type="PANTHER" id="PTHR43701">
    <property type="entry name" value="MEMBRANE TRANSPORTER PROTEIN MJ0441-RELATED"/>
    <property type="match status" value="1"/>
</dbReference>
<sequence>MLIKIIYFLVIIFANTVGSISGMGGGVLIKPIFDAIGAHTLATITFYSSVAVFTMAIVSTIRQLRNGVRVYFASAAALSAGSVLGGLLGNIIFEKLLFFFPDESSVLLIQIILTIIMLVFVLLFTKENMRSFRLKHWFWYVLVGLFLGGIATLLGIGGGPINVTLLMLCFGMSIKPATVYSIITIFFSQLSKLVTVGFTTGYMVFDLSILWAIIPAAIIGGLLGAKISNILPSNKVMFVYRAVIIVVIVLNIYNLVMIYF</sequence>
<evidence type="ECO:0000256" key="1">
    <source>
        <dbReference type="ARBA" id="ARBA00004141"/>
    </source>
</evidence>
<dbReference type="Pfam" id="PF01925">
    <property type="entry name" value="TauE"/>
    <property type="match status" value="1"/>
</dbReference>
<gene>
    <name evidence="7" type="ORF">FEZ08_06635</name>
</gene>
<evidence type="ECO:0000256" key="4">
    <source>
        <dbReference type="ARBA" id="ARBA00022989"/>
    </source>
</evidence>
<evidence type="ECO:0000256" key="2">
    <source>
        <dbReference type="ARBA" id="ARBA00009142"/>
    </source>
</evidence>
<evidence type="ECO:0000313" key="8">
    <source>
        <dbReference type="Proteomes" id="UP000306912"/>
    </source>
</evidence>
<keyword evidence="3 6" id="KW-0812">Transmembrane</keyword>
<evidence type="ECO:0000256" key="3">
    <source>
        <dbReference type="ARBA" id="ARBA00022692"/>
    </source>
</evidence>
<dbReference type="InParanoid" id="A0A5R8QBA1"/>
<evidence type="ECO:0000256" key="5">
    <source>
        <dbReference type="ARBA" id="ARBA00023136"/>
    </source>
</evidence>
<dbReference type="EMBL" id="VBWP01000005">
    <property type="protein sequence ID" value="TLG73805.1"/>
    <property type="molecule type" value="Genomic_DNA"/>
</dbReference>
<dbReference type="FunCoup" id="A0A5R8QBA1">
    <property type="interactions" value="186"/>
</dbReference>
<comment type="subcellular location">
    <subcellularLocation>
        <location evidence="6">Cell membrane</location>
        <topology evidence="6">Multi-pass membrane protein</topology>
    </subcellularLocation>
    <subcellularLocation>
        <location evidence="1">Membrane</location>
        <topology evidence="1">Multi-pass membrane protein</topology>
    </subcellularLocation>
</comment>
<feature type="transmembrane region" description="Helical" evidence="6">
    <location>
        <begin position="7"/>
        <end position="29"/>
    </location>
</feature>
<feature type="transmembrane region" description="Helical" evidence="6">
    <location>
        <begin position="238"/>
        <end position="259"/>
    </location>
</feature>
<feature type="transmembrane region" description="Helical" evidence="6">
    <location>
        <begin position="35"/>
        <end position="58"/>
    </location>
</feature>
<keyword evidence="8" id="KW-1185">Reference proteome</keyword>
<dbReference type="OrthoDB" id="3181470at2"/>
<feature type="transmembrane region" description="Helical" evidence="6">
    <location>
        <begin position="105"/>
        <end position="125"/>
    </location>
</feature>
<comment type="similarity">
    <text evidence="2 6">Belongs to the 4-toluene sulfonate uptake permease (TSUP) (TC 2.A.102) family.</text>
</comment>
<reference evidence="7 8" key="1">
    <citation type="submission" date="2019-05" db="EMBL/GenBank/DDBJ databases">
        <title>Culicoidintestinum kansasii gen. nov., sp. nov. from the gastrointestinal tract of the biting midge, Culicoides sonorensis.</title>
        <authorList>
            <person name="Neupane S."/>
            <person name="Ghosh A."/>
            <person name="Gunther S."/>
            <person name="Martin K."/>
            <person name="Zurek L."/>
        </authorList>
    </citation>
    <scope>NUCLEOTIDE SEQUENCE [LARGE SCALE GENOMIC DNA]</scope>
    <source>
        <strain evidence="7 8">CS-1</strain>
    </source>
</reference>
<dbReference type="Proteomes" id="UP000306912">
    <property type="component" value="Unassembled WGS sequence"/>
</dbReference>
<evidence type="ECO:0000313" key="7">
    <source>
        <dbReference type="EMBL" id="TLG73805.1"/>
    </source>
</evidence>
<keyword evidence="6" id="KW-1003">Cell membrane</keyword>
<dbReference type="AlphaFoldDB" id="A0A5R8QBA1"/>
<feature type="transmembrane region" description="Helical" evidence="6">
    <location>
        <begin position="194"/>
        <end position="218"/>
    </location>
</feature>